<protein>
    <submittedName>
        <fullName evidence="7">Uncharacterized protein</fullName>
    </submittedName>
</protein>
<keyword evidence="4" id="KW-0677">Repeat</keyword>
<reference evidence="7 8" key="1">
    <citation type="submission" date="2024-02" db="EMBL/GenBank/DDBJ databases">
        <title>Chromosome-scale genome assembly of the rough periwinkle Littorina saxatilis.</title>
        <authorList>
            <person name="De Jode A."/>
            <person name="Faria R."/>
            <person name="Formenti G."/>
            <person name="Sims Y."/>
            <person name="Smith T.P."/>
            <person name="Tracey A."/>
            <person name="Wood J.M.D."/>
            <person name="Zagrodzka Z.B."/>
            <person name="Johannesson K."/>
            <person name="Butlin R.K."/>
            <person name="Leder E.H."/>
        </authorList>
    </citation>
    <scope>NUCLEOTIDE SEQUENCE [LARGE SCALE GENOMIC DNA]</scope>
    <source>
        <strain evidence="7">Snail1</strain>
        <tissue evidence="7">Muscle</tissue>
    </source>
</reference>
<dbReference type="SUPFAM" id="SSF82895">
    <property type="entry name" value="TSP-1 type 1 repeat"/>
    <property type="match status" value="2"/>
</dbReference>
<keyword evidence="5" id="KW-1015">Disulfide bond</keyword>
<dbReference type="Proteomes" id="UP001374579">
    <property type="component" value="Unassembled WGS sequence"/>
</dbReference>
<keyword evidence="8" id="KW-1185">Reference proteome</keyword>
<keyword evidence="6" id="KW-0472">Membrane</keyword>
<dbReference type="AlphaFoldDB" id="A0AAN9C400"/>
<proteinExistence type="predicted"/>
<name>A0AAN9C400_9CAEN</name>
<keyword evidence="2" id="KW-0964">Secreted</keyword>
<gene>
    <name evidence="7" type="ORF">V1264_002471</name>
</gene>
<evidence type="ECO:0000256" key="4">
    <source>
        <dbReference type="ARBA" id="ARBA00022737"/>
    </source>
</evidence>
<dbReference type="Pfam" id="PF00090">
    <property type="entry name" value="TSP_1"/>
    <property type="match status" value="2"/>
</dbReference>
<keyword evidence="6" id="KW-1133">Transmembrane helix</keyword>
<keyword evidence="6" id="KW-0812">Transmembrane</keyword>
<comment type="caution">
    <text evidence="7">The sequence shown here is derived from an EMBL/GenBank/DDBJ whole genome shotgun (WGS) entry which is preliminary data.</text>
</comment>
<evidence type="ECO:0000256" key="1">
    <source>
        <dbReference type="ARBA" id="ARBA00004613"/>
    </source>
</evidence>
<dbReference type="PANTHER" id="PTHR22906">
    <property type="entry name" value="PROPERDIN"/>
    <property type="match status" value="1"/>
</dbReference>
<evidence type="ECO:0000256" key="6">
    <source>
        <dbReference type="SAM" id="Phobius"/>
    </source>
</evidence>
<comment type="subcellular location">
    <subcellularLocation>
        <location evidence="1">Secreted</location>
    </subcellularLocation>
</comment>
<evidence type="ECO:0000256" key="2">
    <source>
        <dbReference type="ARBA" id="ARBA00022525"/>
    </source>
</evidence>
<evidence type="ECO:0000313" key="8">
    <source>
        <dbReference type="Proteomes" id="UP001374579"/>
    </source>
</evidence>
<evidence type="ECO:0000256" key="5">
    <source>
        <dbReference type="ARBA" id="ARBA00023157"/>
    </source>
</evidence>
<dbReference type="InterPro" id="IPR000884">
    <property type="entry name" value="TSP1_rpt"/>
</dbReference>
<organism evidence="7 8">
    <name type="scientific">Littorina saxatilis</name>
    <dbReference type="NCBI Taxonomy" id="31220"/>
    <lineage>
        <taxon>Eukaryota</taxon>
        <taxon>Metazoa</taxon>
        <taxon>Spiralia</taxon>
        <taxon>Lophotrochozoa</taxon>
        <taxon>Mollusca</taxon>
        <taxon>Gastropoda</taxon>
        <taxon>Caenogastropoda</taxon>
        <taxon>Littorinimorpha</taxon>
        <taxon>Littorinoidea</taxon>
        <taxon>Littorinidae</taxon>
        <taxon>Littorina</taxon>
    </lineage>
</organism>
<accession>A0AAN9C400</accession>
<sequence length="241" mass="27171">MKANVHHRPRVLCSVLSLIGGFLLTLFFHCITCSHINTNIELEQLGKHERWKRQGCNELNWWRGWTRWTECTKTCGVGVTERSRKCIVKKGDPCFHFCDHMETDVVKHDCNSQDCCVRGGWGHWFEWSNCPVSCNRTPATPVMLVSSRDCNSPKPVCRGDWFCQGTSRRTKPCAIQPPDCPVCMRRDGGWSSWSAWSQCPVTCGGGTQRKTRTCTNPAPACRGSNCPGPDHETFPCATSQC</sequence>
<evidence type="ECO:0000313" key="7">
    <source>
        <dbReference type="EMBL" id="KAK7116865.1"/>
    </source>
</evidence>
<dbReference type="PROSITE" id="PS50092">
    <property type="entry name" value="TSP1"/>
    <property type="match status" value="3"/>
</dbReference>
<keyword evidence="3" id="KW-0732">Signal</keyword>
<dbReference type="PRINTS" id="PR01705">
    <property type="entry name" value="TSP1REPEAT"/>
</dbReference>
<dbReference type="FunFam" id="2.20.100.10:FF:000001">
    <property type="entry name" value="semaphorin-5A isoform X1"/>
    <property type="match status" value="1"/>
</dbReference>
<dbReference type="PANTHER" id="PTHR22906:SF43">
    <property type="entry name" value="PROPERDIN"/>
    <property type="match status" value="1"/>
</dbReference>
<dbReference type="Gene3D" id="2.20.100.10">
    <property type="entry name" value="Thrombospondin type-1 (TSP1) repeat"/>
    <property type="match status" value="3"/>
</dbReference>
<dbReference type="InterPro" id="IPR052065">
    <property type="entry name" value="Compl_asym_regulator"/>
</dbReference>
<feature type="transmembrane region" description="Helical" evidence="6">
    <location>
        <begin position="12"/>
        <end position="29"/>
    </location>
</feature>
<evidence type="ECO:0000256" key="3">
    <source>
        <dbReference type="ARBA" id="ARBA00022729"/>
    </source>
</evidence>
<dbReference type="InterPro" id="IPR036383">
    <property type="entry name" value="TSP1_rpt_sf"/>
</dbReference>
<dbReference type="SMART" id="SM00209">
    <property type="entry name" value="TSP1"/>
    <property type="match status" value="3"/>
</dbReference>
<dbReference type="EMBL" id="JBAMIC010000001">
    <property type="protein sequence ID" value="KAK7116865.1"/>
    <property type="molecule type" value="Genomic_DNA"/>
</dbReference>